<dbReference type="Gene3D" id="3.30.70.1560">
    <property type="entry name" value="Alpha-L RNA-binding motif"/>
    <property type="match status" value="1"/>
</dbReference>
<dbReference type="EMBL" id="SMGD01000001">
    <property type="protein sequence ID" value="TCK63939.1"/>
    <property type="molecule type" value="Genomic_DNA"/>
</dbReference>
<dbReference type="OrthoDB" id="9807213at2"/>
<evidence type="ECO:0000256" key="3">
    <source>
        <dbReference type="ARBA" id="ARBA00023235"/>
    </source>
</evidence>
<dbReference type="InterPro" id="IPR036986">
    <property type="entry name" value="S4_RNA-bd_sf"/>
</dbReference>
<evidence type="ECO:0000313" key="9">
    <source>
        <dbReference type="EMBL" id="TCK63939.1"/>
    </source>
</evidence>
<dbReference type="GO" id="GO:0005829">
    <property type="term" value="C:cytosol"/>
    <property type="evidence" value="ECO:0007669"/>
    <property type="project" value="UniProtKB-ARBA"/>
</dbReference>
<dbReference type="EC" id="5.4.99.-" evidence="7"/>
<dbReference type="Pfam" id="PF00849">
    <property type="entry name" value="PseudoU_synth_2"/>
    <property type="match status" value="1"/>
</dbReference>
<dbReference type="Gene3D" id="3.10.290.10">
    <property type="entry name" value="RNA-binding S4 domain"/>
    <property type="match status" value="1"/>
</dbReference>
<dbReference type="InterPro" id="IPR000748">
    <property type="entry name" value="PsdUridine_synth_RsuA/RluB/E/F"/>
</dbReference>
<dbReference type="InterPro" id="IPR020103">
    <property type="entry name" value="PsdUridine_synth_cat_dom_sf"/>
</dbReference>
<reference evidence="9 10" key="1">
    <citation type="submission" date="2019-03" db="EMBL/GenBank/DDBJ databases">
        <title>Genomic Encyclopedia of Type Strains, Phase IV (KMG-IV): sequencing the most valuable type-strain genomes for metagenomic binning, comparative biology and taxonomic classification.</title>
        <authorList>
            <person name="Goeker M."/>
        </authorList>
    </citation>
    <scope>NUCLEOTIDE SEQUENCE [LARGE SCALE GENOMIC DNA]</scope>
    <source>
        <strain evidence="9 10">DSM 18577</strain>
    </source>
</reference>
<comment type="function">
    <text evidence="5">Responsible for synthesis of pseudouridine from uracil-516 in 16S ribosomal RNA.</text>
</comment>
<dbReference type="InterPro" id="IPR018496">
    <property type="entry name" value="PsdUridine_synth_RsuA/RluB_CS"/>
</dbReference>
<evidence type="ECO:0000256" key="1">
    <source>
        <dbReference type="ARBA" id="ARBA00008348"/>
    </source>
</evidence>
<dbReference type="InterPro" id="IPR002942">
    <property type="entry name" value="S4_RNA-bd"/>
</dbReference>
<keyword evidence="10" id="KW-1185">Reference proteome</keyword>
<dbReference type="FunFam" id="3.30.70.1560:FF:000001">
    <property type="entry name" value="Pseudouridine synthase"/>
    <property type="match status" value="1"/>
</dbReference>
<dbReference type="GO" id="GO:0003723">
    <property type="term" value="F:RNA binding"/>
    <property type="evidence" value="ECO:0007669"/>
    <property type="project" value="UniProtKB-KW"/>
</dbReference>
<comment type="catalytic activity">
    <reaction evidence="4">
        <text>uridine(516) in 16S rRNA = pseudouridine(516) in 16S rRNA</text>
        <dbReference type="Rhea" id="RHEA:38867"/>
        <dbReference type="Rhea" id="RHEA-COMP:10089"/>
        <dbReference type="Rhea" id="RHEA-COMP:10090"/>
        <dbReference type="ChEBI" id="CHEBI:65314"/>
        <dbReference type="ChEBI" id="CHEBI:65315"/>
        <dbReference type="EC" id="5.4.99.19"/>
    </reaction>
</comment>
<dbReference type="SUPFAM" id="SSF55120">
    <property type="entry name" value="Pseudouridine synthase"/>
    <property type="match status" value="1"/>
</dbReference>
<dbReference type="Proteomes" id="UP000295565">
    <property type="component" value="Unassembled WGS sequence"/>
</dbReference>
<feature type="domain" description="RNA-binding S4" evidence="8">
    <location>
        <begin position="3"/>
        <end position="64"/>
    </location>
</feature>
<dbReference type="InterPro" id="IPR050343">
    <property type="entry name" value="RsuA_PseudoU_synthase"/>
</dbReference>
<dbReference type="PANTHER" id="PTHR47683:SF4">
    <property type="entry name" value="PSEUDOURIDINE SYNTHASE"/>
    <property type="match status" value="1"/>
</dbReference>
<dbReference type="CDD" id="cd00165">
    <property type="entry name" value="S4"/>
    <property type="match status" value="1"/>
</dbReference>
<evidence type="ECO:0000256" key="5">
    <source>
        <dbReference type="ARBA" id="ARBA00037590"/>
    </source>
</evidence>
<dbReference type="GO" id="GO:0160136">
    <property type="term" value="F:16S rRNA pseudouridine(516) synthase activity"/>
    <property type="evidence" value="ECO:0007669"/>
    <property type="project" value="UniProtKB-EC"/>
</dbReference>
<organism evidence="9 10">
    <name type="scientific">Celerinatantimonas diazotrophica</name>
    <dbReference type="NCBI Taxonomy" id="412034"/>
    <lineage>
        <taxon>Bacteria</taxon>
        <taxon>Pseudomonadati</taxon>
        <taxon>Pseudomonadota</taxon>
        <taxon>Gammaproteobacteria</taxon>
        <taxon>Celerinatantimonadaceae</taxon>
        <taxon>Celerinatantimonas</taxon>
    </lineage>
</organism>
<keyword evidence="2 6" id="KW-0694">RNA-binding</keyword>
<protein>
    <recommendedName>
        <fullName evidence="7">Pseudouridine synthase</fullName>
        <ecNumber evidence="7">5.4.99.-</ecNumber>
    </recommendedName>
</protein>
<evidence type="ECO:0000256" key="6">
    <source>
        <dbReference type="PROSITE-ProRule" id="PRU00182"/>
    </source>
</evidence>
<keyword evidence="3 7" id="KW-0413">Isomerase</keyword>
<accession>A0A4R1KJY6</accession>
<dbReference type="NCBIfam" id="TIGR00093">
    <property type="entry name" value="pseudouridine synthase"/>
    <property type="match status" value="1"/>
</dbReference>
<evidence type="ECO:0000256" key="2">
    <source>
        <dbReference type="ARBA" id="ARBA00022884"/>
    </source>
</evidence>
<dbReference type="PANTHER" id="PTHR47683">
    <property type="entry name" value="PSEUDOURIDINE SYNTHASE FAMILY PROTEIN-RELATED"/>
    <property type="match status" value="1"/>
</dbReference>
<dbReference type="AlphaFoldDB" id="A0A4R1KJY6"/>
<evidence type="ECO:0000259" key="8">
    <source>
        <dbReference type="SMART" id="SM00363"/>
    </source>
</evidence>
<dbReference type="PROSITE" id="PS50889">
    <property type="entry name" value="S4"/>
    <property type="match status" value="1"/>
</dbReference>
<dbReference type="InterPro" id="IPR020094">
    <property type="entry name" value="TruA/RsuA/RluB/E/F_N"/>
</dbReference>
<gene>
    <name evidence="9" type="ORF">EV690_0053</name>
</gene>
<dbReference type="Gene3D" id="3.30.70.580">
    <property type="entry name" value="Pseudouridine synthase I, catalytic domain, N-terminal subdomain"/>
    <property type="match status" value="1"/>
</dbReference>
<dbReference type="SUPFAM" id="SSF55174">
    <property type="entry name" value="Alpha-L RNA-binding motif"/>
    <property type="match status" value="1"/>
</dbReference>
<evidence type="ECO:0000256" key="4">
    <source>
        <dbReference type="ARBA" id="ARBA00036749"/>
    </source>
</evidence>
<comment type="caution">
    <text evidence="9">The sequence shown here is derived from an EMBL/GenBank/DDBJ whole genome shotgun (WGS) entry which is preliminary data.</text>
</comment>
<comment type="similarity">
    <text evidence="1 7">Belongs to the pseudouridine synthase RsuA family.</text>
</comment>
<dbReference type="PROSITE" id="PS01149">
    <property type="entry name" value="PSI_RSU"/>
    <property type="match status" value="1"/>
</dbReference>
<evidence type="ECO:0000313" key="10">
    <source>
        <dbReference type="Proteomes" id="UP000295565"/>
    </source>
</evidence>
<dbReference type="RefSeq" id="WP_131910941.1">
    <property type="nucleotide sequence ID" value="NZ_OU594967.1"/>
</dbReference>
<proteinExistence type="inferred from homology"/>
<dbReference type="GO" id="GO:0000455">
    <property type="term" value="P:enzyme-directed rRNA pseudouridine synthesis"/>
    <property type="evidence" value="ECO:0007669"/>
    <property type="project" value="UniProtKB-ARBA"/>
</dbReference>
<name>A0A4R1KJY6_9GAMM</name>
<dbReference type="CDD" id="cd02553">
    <property type="entry name" value="PseudoU_synth_RsuA"/>
    <property type="match status" value="1"/>
</dbReference>
<dbReference type="InterPro" id="IPR042092">
    <property type="entry name" value="PsdUridine_s_RsuA/RluB/E/F_cat"/>
</dbReference>
<sequence>MSQRLDKFVSHATGLPRSEVKKRLKQKHISINGKIATQGKTAISETDLVTLQGQELHLSFPSYFMLNKPAGYTSTREDPNHPSALDIIDEFCNPPLHAAGRLDADTTGLLLLTNDGQWSHQVTSPRHHQKKVYLTTLAKPLTIEAQQLLCKGVMLRGEETPTLPGQVERVNDQLIRLTIVEGRYHQVKRMLAAVDNKVTALHREQIGTITLDSHLKPGEYRRLSHQEVGVFLSSSDFSQTQ</sequence>
<dbReference type="InterPro" id="IPR006145">
    <property type="entry name" value="PsdUridine_synth_RsuA/RluA"/>
</dbReference>
<dbReference type="Pfam" id="PF01479">
    <property type="entry name" value="S4"/>
    <property type="match status" value="1"/>
</dbReference>
<dbReference type="SMART" id="SM00363">
    <property type="entry name" value="S4"/>
    <property type="match status" value="1"/>
</dbReference>
<evidence type="ECO:0000256" key="7">
    <source>
        <dbReference type="RuleBase" id="RU003887"/>
    </source>
</evidence>